<keyword evidence="2" id="KW-1185">Reference proteome</keyword>
<dbReference type="AlphaFoldDB" id="A0AA88Q002"/>
<dbReference type="Proteomes" id="UP001187343">
    <property type="component" value="Unassembled WGS sequence"/>
</dbReference>
<comment type="caution">
    <text evidence="1">The sequence shown here is derived from an EMBL/GenBank/DDBJ whole genome shotgun (WGS) entry which is preliminary data.</text>
</comment>
<dbReference type="EMBL" id="JAUYZG010000007">
    <property type="protein sequence ID" value="KAK2902866.1"/>
    <property type="molecule type" value="Genomic_DNA"/>
</dbReference>
<name>A0AA88Q002_9TELE</name>
<reference evidence="1" key="1">
    <citation type="submission" date="2023-08" db="EMBL/GenBank/DDBJ databases">
        <title>Chromosome-level Genome Assembly of mud carp (Cirrhinus molitorella).</title>
        <authorList>
            <person name="Liu H."/>
        </authorList>
    </citation>
    <scope>NUCLEOTIDE SEQUENCE</scope>
    <source>
        <strain evidence="1">Prfri</strain>
        <tissue evidence="1">Muscle</tissue>
    </source>
</reference>
<gene>
    <name evidence="1" type="ORF">Q8A67_007579</name>
</gene>
<proteinExistence type="predicted"/>
<sequence length="134" mass="15325">MLFSSVVSRKSVFYRQDIWAGQTSGKLENSLCRGDKKARAPLTSDKEVYHDLRSCSSTPPLSVFCVLFIPHSEDCLARIEDQNSAFMDIKSWIFWHFFIGLEQLGHPSRKSSANQKKNLYMKYSSSLHPIGTIF</sequence>
<organism evidence="1 2">
    <name type="scientific">Cirrhinus molitorella</name>
    <name type="common">mud carp</name>
    <dbReference type="NCBI Taxonomy" id="172907"/>
    <lineage>
        <taxon>Eukaryota</taxon>
        <taxon>Metazoa</taxon>
        <taxon>Chordata</taxon>
        <taxon>Craniata</taxon>
        <taxon>Vertebrata</taxon>
        <taxon>Euteleostomi</taxon>
        <taxon>Actinopterygii</taxon>
        <taxon>Neopterygii</taxon>
        <taxon>Teleostei</taxon>
        <taxon>Ostariophysi</taxon>
        <taxon>Cypriniformes</taxon>
        <taxon>Cyprinidae</taxon>
        <taxon>Labeoninae</taxon>
        <taxon>Labeonini</taxon>
        <taxon>Cirrhinus</taxon>
    </lineage>
</organism>
<evidence type="ECO:0000313" key="1">
    <source>
        <dbReference type="EMBL" id="KAK2902866.1"/>
    </source>
</evidence>
<evidence type="ECO:0000313" key="2">
    <source>
        <dbReference type="Proteomes" id="UP001187343"/>
    </source>
</evidence>
<protein>
    <submittedName>
        <fullName evidence="1">Uncharacterized protein</fullName>
    </submittedName>
</protein>
<accession>A0AA88Q002</accession>